<dbReference type="PANTHER" id="PTHR43197">
    <property type="entry name" value="UTP--GLUCOSE-1-PHOSPHATE URIDYLYLTRANSFERASE"/>
    <property type="match status" value="1"/>
</dbReference>
<evidence type="ECO:0000259" key="6">
    <source>
        <dbReference type="Pfam" id="PF00483"/>
    </source>
</evidence>
<reference evidence="7 8" key="1">
    <citation type="journal article" date="2016" name="Nat. Commun.">
        <title>Thousands of microbial genomes shed light on interconnected biogeochemical processes in an aquifer system.</title>
        <authorList>
            <person name="Anantharaman K."/>
            <person name="Brown C.T."/>
            <person name="Hug L.A."/>
            <person name="Sharon I."/>
            <person name="Castelle C.J."/>
            <person name="Probst A.J."/>
            <person name="Thomas B.C."/>
            <person name="Singh A."/>
            <person name="Wilkins M.J."/>
            <person name="Karaoz U."/>
            <person name="Brodie E.L."/>
            <person name="Williams K.H."/>
            <person name="Hubbard S.S."/>
            <person name="Banfield J.F."/>
        </authorList>
    </citation>
    <scope>NUCLEOTIDE SEQUENCE [LARGE SCALE GENOMIC DNA]</scope>
</reference>
<feature type="domain" description="Nucleotidyl transferase" evidence="6">
    <location>
        <begin position="5"/>
        <end position="271"/>
    </location>
</feature>
<keyword evidence="3" id="KW-0808">Transferase</keyword>
<dbReference type="InterPro" id="IPR005771">
    <property type="entry name" value="GalU_uridylyltTrfase_bac/arc"/>
</dbReference>
<organism evidence="7 8">
    <name type="scientific">Candidatus Magasanikbacteria bacterium RIFCSPHIGHO2_01_FULL_50_8</name>
    <dbReference type="NCBI Taxonomy" id="1798674"/>
    <lineage>
        <taxon>Bacteria</taxon>
        <taxon>Candidatus Magasanikiibacteriota</taxon>
    </lineage>
</organism>
<proteinExistence type="inferred from homology"/>
<sequence>MKIRKAIIPVAGYGTRFLPATKAQPKEMLPIVDKPTVQYVVEEIVAAGITDIIFVTRRGNHMLEDHFDSNIELERQLEAAGKKDKLKLVQDINHLAHFYYVRQTRDMPYGNGTPLLAARELIGDEPFIYVFPDDLVDSEVSATKQLVQTYEKLGSPAAIIGVQEMPDDVLHLYGVVKPKKGAKKIAGAMRVESVVEKPARGTAPSNLAQFGRFVLTPDVIRALEKQPLGKDNELWLTDALMAVAKKKPVFAKPVDGTWYTTGDPLNYLKATIAFGLKHPKVGADFTEYLRTLHI</sequence>
<protein>
    <recommendedName>
        <fullName evidence="2">UTP--glucose-1-phosphate uridylyltransferase</fullName>
        <ecNumber evidence="2">2.7.7.9</ecNumber>
    </recommendedName>
</protein>
<dbReference type="InterPro" id="IPR005835">
    <property type="entry name" value="NTP_transferase_dom"/>
</dbReference>
<evidence type="ECO:0000313" key="8">
    <source>
        <dbReference type="Proteomes" id="UP000176329"/>
    </source>
</evidence>
<accession>A0A1F6LSD9</accession>
<dbReference type="SUPFAM" id="SSF53448">
    <property type="entry name" value="Nucleotide-diphospho-sugar transferases"/>
    <property type="match status" value="1"/>
</dbReference>
<evidence type="ECO:0000256" key="3">
    <source>
        <dbReference type="ARBA" id="ARBA00022679"/>
    </source>
</evidence>
<evidence type="ECO:0000313" key="7">
    <source>
        <dbReference type="EMBL" id="OGH62292.1"/>
    </source>
</evidence>
<evidence type="ECO:0000256" key="5">
    <source>
        <dbReference type="ARBA" id="ARBA00048128"/>
    </source>
</evidence>
<name>A0A1F6LSD9_9BACT</name>
<dbReference type="CDD" id="cd02541">
    <property type="entry name" value="UGPase_prokaryotic"/>
    <property type="match status" value="1"/>
</dbReference>
<evidence type="ECO:0000256" key="1">
    <source>
        <dbReference type="ARBA" id="ARBA00006890"/>
    </source>
</evidence>
<keyword evidence="4" id="KW-0548">Nucleotidyltransferase</keyword>
<evidence type="ECO:0000256" key="4">
    <source>
        <dbReference type="ARBA" id="ARBA00022695"/>
    </source>
</evidence>
<dbReference type="GO" id="GO:0006011">
    <property type="term" value="P:UDP-alpha-D-glucose metabolic process"/>
    <property type="evidence" value="ECO:0007669"/>
    <property type="project" value="InterPro"/>
</dbReference>
<dbReference type="AlphaFoldDB" id="A0A1F6LSD9"/>
<comment type="similarity">
    <text evidence="1">Belongs to the UDPGP type 2 family.</text>
</comment>
<dbReference type="InterPro" id="IPR029044">
    <property type="entry name" value="Nucleotide-diphossugar_trans"/>
</dbReference>
<dbReference type="Proteomes" id="UP000176329">
    <property type="component" value="Unassembled WGS sequence"/>
</dbReference>
<dbReference type="Gene3D" id="3.90.550.10">
    <property type="entry name" value="Spore Coat Polysaccharide Biosynthesis Protein SpsA, Chain A"/>
    <property type="match status" value="1"/>
</dbReference>
<dbReference type="GO" id="GO:0003983">
    <property type="term" value="F:UTP:glucose-1-phosphate uridylyltransferase activity"/>
    <property type="evidence" value="ECO:0007669"/>
    <property type="project" value="UniProtKB-EC"/>
</dbReference>
<comment type="catalytic activity">
    <reaction evidence="5">
        <text>alpha-D-glucose 1-phosphate + UTP + H(+) = UDP-alpha-D-glucose + diphosphate</text>
        <dbReference type="Rhea" id="RHEA:19889"/>
        <dbReference type="ChEBI" id="CHEBI:15378"/>
        <dbReference type="ChEBI" id="CHEBI:33019"/>
        <dbReference type="ChEBI" id="CHEBI:46398"/>
        <dbReference type="ChEBI" id="CHEBI:58601"/>
        <dbReference type="ChEBI" id="CHEBI:58885"/>
        <dbReference type="EC" id="2.7.7.9"/>
    </reaction>
</comment>
<dbReference type="Pfam" id="PF00483">
    <property type="entry name" value="NTP_transferase"/>
    <property type="match status" value="1"/>
</dbReference>
<evidence type="ECO:0000256" key="2">
    <source>
        <dbReference type="ARBA" id="ARBA00012415"/>
    </source>
</evidence>
<dbReference type="PANTHER" id="PTHR43197:SF1">
    <property type="entry name" value="UTP--GLUCOSE-1-PHOSPHATE URIDYLYLTRANSFERASE"/>
    <property type="match status" value="1"/>
</dbReference>
<dbReference type="EMBL" id="MFPV01000013">
    <property type="protein sequence ID" value="OGH62292.1"/>
    <property type="molecule type" value="Genomic_DNA"/>
</dbReference>
<gene>
    <name evidence="7" type="ORF">A2848_01085</name>
</gene>
<dbReference type="EC" id="2.7.7.9" evidence="2"/>
<comment type="caution">
    <text evidence="7">The sequence shown here is derived from an EMBL/GenBank/DDBJ whole genome shotgun (WGS) entry which is preliminary data.</text>
</comment>